<dbReference type="EMBL" id="VOQR01000001">
    <property type="protein sequence ID" value="TXC72948.1"/>
    <property type="molecule type" value="Genomic_DNA"/>
</dbReference>
<comment type="caution">
    <text evidence="1">The sequence shown here is derived from an EMBL/GenBank/DDBJ whole genome shotgun (WGS) entry which is preliminary data.</text>
</comment>
<dbReference type="AlphaFoldDB" id="A0A5C6UPV8"/>
<dbReference type="Gene3D" id="3.40.50.12370">
    <property type="match status" value="1"/>
</dbReference>
<organism evidence="1 2">
    <name type="scientific">Sphingomonas ginsenosidivorax</name>
    <dbReference type="NCBI Taxonomy" id="862135"/>
    <lineage>
        <taxon>Bacteria</taxon>
        <taxon>Pseudomonadati</taxon>
        <taxon>Pseudomonadota</taxon>
        <taxon>Alphaproteobacteria</taxon>
        <taxon>Sphingomonadales</taxon>
        <taxon>Sphingomonadaceae</taxon>
        <taxon>Sphingomonas</taxon>
    </lineage>
</organism>
<name>A0A5C6UPV8_9SPHN</name>
<keyword evidence="2" id="KW-1185">Reference proteome</keyword>
<dbReference type="SUPFAM" id="SSF52402">
    <property type="entry name" value="Adenine nucleotide alpha hydrolases-like"/>
    <property type="match status" value="2"/>
</dbReference>
<evidence type="ECO:0000313" key="1">
    <source>
        <dbReference type="EMBL" id="TXC72948.1"/>
    </source>
</evidence>
<sequence>MVHLDAGCSNAALLATAAVQAERFGAGVIGVAAAQPVQIGTCDGYYSGDFAAAERGIVDAALERAQSEFRDCAVLAPYAREWRSIPTLAPIADVVAAEARSADLVIAGIGKRSETIGNTHADIGDLVLRAGRPVLVVPPAAAPAVFETVMVAWNDSRECRRAVADALPFLKRADRVVVAAVTAEMSEAHIEVGQVVAWLERHGVTADRHLSPAGRSVTERLSTIATEHDADLIVAGAYGHSRIREWAFGGVTRDMLLGGNRCALLSN</sequence>
<dbReference type="Proteomes" id="UP000321250">
    <property type="component" value="Unassembled WGS sequence"/>
</dbReference>
<reference evidence="1 2" key="1">
    <citation type="journal article" date="2013" name="Antonie Van Leeuwenhoek">
        <title>Sphingomonas ginsenosidivorax sp. nov., with the ability to transform ginsenosides.</title>
        <authorList>
            <person name="Jin X.F."/>
            <person name="Kim J.K."/>
            <person name="Liu Q.M."/>
            <person name="Kang M.S."/>
            <person name="He D."/>
            <person name="Jin F.X."/>
            <person name="Kim S.C."/>
            <person name="Im W.T."/>
        </authorList>
    </citation>
    <scope>NUCLEOTIDE SEQUENCE [LARGE SCALE GENOMIC DNA]</scope>
    <source>
        <strain evidence="1 2">KHI67</strain>
    </source>
</reference>
<gene>
    <name evidence="1" type="ORF">FSB78_14235</name>
</gene>
<evidence type="ECO:0000313" key="2">
    <source>
        <dbReference type="Proteomes" id="UP000321250"/>
    </source>
</evidence>
<protein>
    <submittedName>
        <fullName evidence="1">Universal stress protein</fullName>
    </submittedName>
</protein>
<dbReference type="CDD" id="cd00293">
    <property type="entry name" value="USP-like"/>
    <property type="match status" value="1"/>
</dbReference>
<accession>A0A5C6UPV8</accession>
<proteinExistence type="predicted"/>